<evidence type="ECO:0000256" key="1">
    <source>
        <dbReference type="SAM" id="MobiDB-lite"/>
    </source>
</evidence>
<gene>
    <name evidence="2" type="ORF">PBC2_232</name>
</gene>
<dbReference type="Proteomes" id="UP000223102">
    <property type="component" value="Segment"/>
</dbReference>
<evidence type="ECO:0000313" key="3">
    <source>
        <dbReference type="Proteomes" id="UP000223102"/>
    </source>
</evidence>
<protein>
    <recommendedName>
        <fullName evidence="4">Collagen-like protein</fullName>
    </recommendedName>
</protein>
<keyword evidence="3" id="KW-1185">Reference proteome</keyword>
<accession>A0A218KCD1</accession>
<evidence type="ECO:0000313" key="2">
    <source>
        <dbReference type="EMBL" id="AKQ08547.1"/>
    </source>
</evidence>
<proteinExistence type="predicted"/>
<dbReference type="EMBL" id="KT070867">
    <property type="protein sequence ID" value="AKQ08547.1"/>
    <property type="molecule type" value="Genomic_DNA"/>
</dbReference>
<evidence type="ECO:0008006" key="4">
    <source>
        <dbReference type="Google" id="ProtNLM"/>
    </source>
</evidence>
<feature type="region of interest" description="Disordered" evidence="1">
    <location>
        <begin position="50"/>
        <end position="70"/>
    </location>
</feature>
<reference evidence="2 3" key="1">
    <citation type="submission" date="2015-06" db="EMBL/GenBank/DDBJ databases">
        <title>Complete genome sequence of Bacillus cereus phage PBC2.</title>
        <authorList>
            <person name="Kong M."/>
            <person name="Ryu S."/>
        </authorList>
    </citation>
    <scope>NUCLEOTIDE SEQUENCE [LARGE SCALE GENOMIC DNA]</scope>
</reference>
<organism evidence="2 3">
    <name type="scientific">Bacillus phage PBC2</name>
    <dbReference type="NCBI Taxonomy" id="1675029"/>
    <lineage>
        <taxon>Viruses</taxon>
        <taxon>Duplodnaviria</taxon>
        <taxon>Heunggongvirae</taxon>
        <taxon>Uroviricota</taxon>
        <taxon>Caudoviricetes</taxon>
        <taxon>Andregratiavirinae</taxon>
        <taxon>Haetaevirus</taxon>
        <taxon>Haetaevirus PBC2</taxon>
    </lineage>
</organism>
<sequence length="94" mass="9554">MTFLSGSVAPTADKGVNGDVYLNTSNGNLHRKDAGAWVLLMNIKGAKGDTGAQGVKGDKGDTGATGAKGADGFGTKEQYDVIIARLDALENPTA</sequence>
<name>A0A218KCD1_9CAUD</name>